<dbReference type="InterPro" id="IPR036661">
    <property type="entry name" value="Luciferase-like_sf"/>
</dbReference>
<dbReference type="EC" id="1.5.98.2" evidence="3"/>
<dbReference type="Proteomes" id="UP000075321">
    <property type="component" value="Unassembled WGS sequence"/>
</dbReference>
<accession>A0A151AHX5</accession>
<dbReference type="AlphaFoldDB" id="A0A151AHX5"/>
<name>A0A151AHX5_9EURY</name>
<keyword evidence="4" id="KW-1185">Reference proteome</keyword>
<sequence length="332" mass="36075">MTARDVHLPVAAQSGIESLVSYTQRAERAGYERVWLPETWGRDAVSVLTVLAERTDSVGLGASILPVYSRSPTLMGQAAATLQEVSEGRFRLGIGPSGPAVIGGWHGEPFERPLRRTREYIEIVKRVLSGEPVEYDGEIFQLSGFRLRSEPPEPAPEIDAAGLGPKSVELAGRFADGWHAVVFTPDGIRDRLADLERGAELGDRDPSEVRTTLSLTCCALADRERARELARQHTAFYVGGMGTYYRKSLARQGYEEEANAIASAWGSGERETALDHVSDELLDELCAAGTPEEATESIERFEAVDGLDSVAVSFPRGASEEEIETTIDALAP</sequence>
<protein>
    <submittedName>
        <fullName evidence="3">5,10-methylenetetrahydromethanopterin reductase</fullName>
        <ecNumber evidence="3">1.5.98.2</ecNumber>
    </submittedName>
</protein>
<dbReference type="PATRIC" id="fig|1008153.3.peg.744"/>
<organism evidence="3 4">
    <name type="scientific">Halalkalicoccus paucihalophilus</name>
    <dbReference type="NCBI Taxonomy" id="1008153"/>
    <lineage>
        <taxon>Archaea</taxon>
        <taxon>Methanobacteriati</taxon>
        <taxon>Methanobacteriota</taxon>
        <taxon>Stenosarchaea group</taxon>
        <taxon>Halobacteria</taxon>
        <taxon>Halobacteriales</taxon>
        <taxon>Halococcaceae</taxon>
        <taxon>Halalkalicoccus</taxon>
    </lineage>
</organism>
<dbReference type="InterPro" id="IPR011251">
    <property type="entry name" value="Luciferase-like_dom"/>
</dbReference>
<evidence type="ECO:0000313" key="4">
    <source>
        <dbReference type="Proteomes" id="UP000075321"/>
    </source>
</evidence>
<dbReference type="GO" id="GO:0016705">
    <property type="term" value="F:oxidoreductase activity, acting on paired donors, with incorporation or reduction of molecular oxygen"/>
    <property type="evidence" value="ECO:0007669"/>
    <property type="project" value="InterPro"/>
</dbReference>
<feature type="domain" description="Luciferase-like" evidence="2">
    <location>
        <begin position="13"/>
        <end position="302"/>
    </location>
</feature>
<dbReference type="InterPro" id="IPR050564">
    <property type="entry name" value="F420-G6PD/mer"/>
</dbReference>
<comment type="caution">
    <text evidence="3">The sequence shown here is derived from an EMBL/GenBank/DDBJ whole genome shotgun (WGS) entry which is preliminary data.</text>
</comment>
<dbReference type="SUPFAM" id="SSF51679">
    <property type="entry name" value="Bacterial luciferase-like"/>
    <property type="match status" value="1"/>
</dbReference>
<gene>
    <name evidence="3" type="primary">mer_3</name>
    <name evidence="3" type="ORF">HAPAU_07400</name>
</gene>
<dbReference type="EMBL" id="LTAZ01000002">
    <property type="protein sequence ID" value="KYH27286.1"/>
    <property type="molecule type" value="Genomic_DNA"/>
</dbReference>
<dbReference type="PANTHER" id="PTHR43244:SF1">
    <property type="entry name" value="5,10-METHYLENETETRAHYDROMETHANOPTERIN REDUCTASE"/>
    <property type="match status" value="1"/>
</dbReference>
<dbReference type="InterPro" id="IPR023909">
    <property type="entry name" value="F420_NP1902A"/>
</dbReference>
<dbReference type="NCBIfam" id="TIGR04024">
    <property type="entry name" value="F420_NP1902A"/>
    <property type="match status" value="1"/>
</dbReference>
<evidence type="ECO:0000256" key="1">
    <source>
        <dbReference type="ARBA" id="ARBA00023002"/>
    </source>
</evidence>
<reference evidence="3 4" key="1">
    <citation type="submission" date="2016-02" db="EMBL/GenBank/DDBJ databases">
        <title>Genome sequence of Halalkalicoccus paucihalophilus DSM 24557.</title>
        <authorList>
            <person name="Poehlein A."/>
            <person name="Daniel R."/>
        </authorList>
    </citation>
    <scope>NUCLEOTIDE SEQUENCE [LARGE SCALE GENOMIC DNA]</scope>
    <source>
        <strain evidence="3 4">DSM 24557</strain>
    </source>
</reference>
<dbReference type="RefSeq" id="WP_066379682.1">
    <property type="nucleotide sequence ID" value="NZ_LTAZ01000002.1"/>
</dbReference>
<dbReference type="CDD" id="cd01097">
    <property type="entry name" value="Tetrahydromethanopterin_reductase"/>
    <property type="match status" value="1"/>
</dbReference>
<evidence type="ECO:0000313" key="3">
    <source>
        <dbReference type="EMBL" id="KYH27286.1"/>
    </source>
</evidence>
<dbReference type="OrthoDB" id="194060at2157"/>
<dbReference type="GO" id="GO:0018537">
    <property type="term" value="F:coenzyme F420-dependent N5,N10-methenyltetrahydromethanopterin reductase activity"/>
    <property type="evidence" value="ECO:0007669"/>
    <property type="project" value="UniProtKB-EC"/>
</dbReference>
<dbReference type="PANTHER" id="PTHR43244">
    <property type="match status" value="1"/>
</dbReference>
<proteinExistence type="predicted"/>
<keyword evidence="1 3" id="KW-0560">Oxidoreductase</keyword>
<dbReference type="Gene3D" id="3.20.20.30">
    <property type="entry name" value="Luciferase-like domain"/>
    <property type="match status" value="1"/>
</dbReference>
<evidence type="ECO:0000259" key="2">
    <source>
        <dbReference type="Pfam" id="PF00296"/>
    </source>
</evidence>
<dbReference type="Pfam" id="PF00296">
    <property type="entry name" value="Bac_luciferase"/>
    <property type="match status" value="1"/>
</dbReference>